<evidence type="ECO:0000256" key="1">
    <source>
        <dbReference type="ARBA" id="ARBA00004604"/>
    </source>
</evidence>
<gene>
    <name evidence="11" type="primary">LOC105271635</name>
</gene>
<dbReference type="SUPFAM" id="SSF50978">
    <property type="entry name" value="WD40 repeat-like"/>
    <property type="match status" value="1"/>
</dbReference>
<dbReference type="InterPro" id="IPR040315">
    <property type="entry name" value="WDR46/Utp7"/>
</dbReference>
<evidence type="ECO:0000256" key="6">
    <source>
        <dbReference type="PROSITE-ProRule" id="PRU00221"/>
    </source>
</evidence>
<feature type="domain" description="BING4 C-terminal" evidence="9">
    <location>
        <begin position="352"/>
        <end position="430"/>
    </location>
</feature>
<reference evidence="11" key="1">
    <citation type="submission" date="2025-08" db="UniProtKB">
        <authorList>
            <consortium name="RefSeq"/>
        </authorList>
    </citation>
    <scope>IDENTIFICATION</scope>
    <source>
        <strain evidence="11">USDA-PBARC FA_bdor</strain>
        <tissue evidence="11">Whole organism</tissue>
    </source>
</reference>
<dbReference type="GeneID" id="105271635"/>
<keyword evidence="5" id="KW-0539">Nucleus</keyword>
<dbReference type="SMART" id="SM00320">
    <property type="entry name" value="WD40"/>
    <property type="match status" value="4"/>
</dbReference>
<feature type="region of interest" description="Disordered" evidence="8">
    <location>
        <begin position="1"/>
        <end position="32"/>
    </location>
</feature>
<evidence type="ECO:0000256" key="5">
    <source>
        <dbReference type="ARBA" id="ARBA00023242"/>
    </source>
</evidence>
<dbReference type="AlphaFoldDB" id="A0A9R1TLU7"/>
<sequence>MNEDENPKPSRRPPKNPVNKQKLARHRRGDGLQLRRGATSIKNKTLLKKLRQREKAIERAAEQAARAELLLTEESGHLEADIGEHTTQYNQREIAENVDITSASKHFRLNLDFGAYTHNYTRNGRHLLLGGRMGHVAAFDWVTKKLSCEMNVMESVHAVSWLHLETMFAVAQKNWVHIYDNQGIEIHCLKRMNGVTRLEFLPYHFLLASGSYEGCLTWLDVSIGQIISRFDSKLGRIAVMTQNPGNAVLCIGNSKGVVSMWAPRSKDPLAKMLCHRQGISSVAVHPHGTYMATSCPDRTVKTWDVRQLSGPVHNLVLRSPVNNLVYSQKGLLAASSGNCVEIFRDSGDTMKPYLRHKETWGISSLQFCPFEDVLGVSTAKGFISVLVPGSGEPNFDALELNPFQTKSQRREAEVKALLDKIQPELITLDPGAVAEVDVPTLKDKVEAKKKLLFIKPQAIDFKPRRTKAKGKGGTAKIVKTKKILKELKRKEAAETIRQVSEEKAKKKKPVNNKDFGALNRFLPKSS</sequence>
<evidence type="ECO:0000256" key="3">
    <source>
        <dbReference type="ARBA" id="ARBA00022574"/>
    </source>
</evidence>
<evidence type="ECO:0000256" key="7">
    <source>
        <dbReference type="SAM" id="Coils"/>
    </source>
</evidence>
<evidence type="ECO:0000313" key="10">
    <source>
        <dbReference type="Proteomes" id="UP000694866"/>
    </source>
</evidence>
<dbReference type="PROSITE" id="PS00678">
    <property type="entry name" value="WD_REPEATS_1"/>
    <property type="match status" value="1"/>
</dbReference>
<dbReference type="InterPro" id="IPR036322">
    <property type="entry name" value="WD40_repeat_dom_sf"/>
</dbReference>
<dbReference type="Pfam" id="PF00400">
    <property type="entry name" value="WD40"/>
    <property type="match status" value="1"/>
</dbReference>
<feature type="region of interest" description="Disordered" evidence="8">
    <location>
        <begin position="495"/>
        <end position="526"/>
    </location>
</feature>
<dbReference type="SMART" id="SM01033">
    <property type="entry name" value="BING4CT"/>
    <property type="match status" value="1"/>
</dbReference>
<evidence type="ECO:0000256" key="8">
    <source>
        <dbReference type="SAM" id="MobiDB-lite"/>
    </source>
</evidence>
<dbReference type="GO" id="GO:0030686">
    <property type="term" value="C:90S preribosome"/>
    <property type="evidence" value="ECO:0007669"/>
    <property type="project" value="TreeGrafter"/>
</dbReference>
<dbReference type="GO" id="GO:0000462">
    <property type="term" value="P:maturation of SSU-rRNA from tricistronic rRNA transcript (SSU-rRNA, 5.8S rRNA, LSU-rRNA)"/>
    <property type="evidence" value="ECO:0007669"/>
    <property type="project" value="TreeGrafter"/>
</dbReference>
<accession>A0A9R1TLU7</accession>
<dbReference type="FunFam" id="2.130.10.10:FF:000378">
    <property type="entry name" value="U3 small nucleolar RNA-associated protein 7"/>
    <property type="match status" value="1"/>
</dbReference>
<feature type="coiled-coil region" evidence="7">
    <location>
        <begin position="43"/>
        <end position="70"/>
    </location>
</feature>
<dbReference type="PROSITE" id="PS50082">
    <property type="entry name" value="WD_REPEATS_2"/>
    <property type="match status" value="1"/>
</dbReference>
<evidence type="ECO:0000313" key="11">
    <source>
        <dbReference type="RefSeq" id="XP_011311617.1"/>
    </source>
</evidence>
<dbReference type="KEGG" id="fas:105271635"/>
<dbReference type="Proteomes" id="UP000694866">
    <property type="component" value="Unplaced"/>
</dbReference>
<protein>
    <submittedName>
        <fullName evidence="11">WD repeat-containing protein 46</fullName>
    </submittedName>
</protein>
<dbReference type="Gene3D" id="2.130.10.10">
    <property type="entry name" value="YVTN repeat-like/Quinoprotein amine dehydrogenase"/>
    <property type="match status" value="1"/>
</dbReference>
<dbReference type="PANTHER" id="PTHR14085:SF3">
    <property type="entry name" value="WD REPEAT-CONTAINING PROTEIN 46"/>
    <property type="match status" value="1"/>
</dbReference>
<name>A0A9R1TLU7_9HYME</name>
<keyword evidence="4" id="KW-0677">Repeat</keyword>
<dbReference type="InterPro" id="IPR012952">
    <property type="entry name" value="BING4_C_dom"/>
</dbReference>
<dbReference type="RefSeq" id="XP_011311617.1">
    <property type="nucleotide sequence ID" value="XM_011313315.1"/>
</dbReference>
<dbReference type="GO" id="GO:0032040">
    <property type="term" value="C:small-subunit processome"/>
    <property type="evidence" value="ECO:0007669"/>
    <property type="project" value="TreeGrafter"/>
</dbReference>
<dbReference type="OrthoDB" id="10251154at2759"/>
<keyword evidence="7" id="KW-0175">Coiled coil</keyword>
<proteinExistence type="predicted"/>
<dbReference type="InterPro" id="IPR015943">
    <property type="entry name" value="WD40/YVTN_repeat-like_dom_sf"/>
</dbReference>
<dbReference type="Pfam" id="PF08149">
    <property type="entry name" value="BING4CT"/>
    <property type="match status" value="1"/>
</dbReference>
<dbReference type="InterPro" id="IPR001680">
    <property type="entry name" value="WD40_rpt"/>
</dbReference>
<dbReference type="PANTHER" id="PTHR14085">
    <property type="entry name" value="WD-REPEAT PROTEIN BING4"/>
    <property type="match status" value="1"/>
</dbReference>
<evidence type="ECO:0000256" key="2">
    <source>
        <dbReference type="ARBA" id="ARBA00022552"/>
    </source>
</evidence>
<evidence type="ECO:0000259" key="9">
    <source>
        <dbReference type="SMART" id="SM01033"/>
    </source>
</evidence>
<feature type="repeat" description="WD" evidence="6">
    <location>
        <begin position="272"/>
        <end position="306"/>
    </location>
</feature>
<evidence type="ECO:0000256" key="4">
    <source>
        <dbReference type="ARBA" id="ARBA00022737"/>
    </source>
</evidence>
<keyword evidence="10" id="KW-1185">Reference proteome</keyword>
<keyword evidence="3 6" id="KW-0853">WD repeat</keyword>
<feature type="compositionally biased region" description="Basic and acidic residues" evidence="8">
    <location>
        <begin position="495"/>
        <end position="504"/>
    </location>
</feature>
<keyword evidence="2" id="KW-0698">rRNA processing</keyword>
<dbReference type="PROSITE" id="PS50294">
    <property type="entry name" value="WD_REPEATS_REGION"/>
    <property type="match status" value="1"/>
</dbReference>
<comment type="subcellular location">
    <subcellularLocation>
        <location evidence="1">Nucleus</location>
        <location evidence="1">Nucleolus</location>
    </subcellularLocation>
</comment>
<organism evidence="10 11">
    <name type="scientific">Fopius arisanus</name>
    <dbReference type="NCBI Taxonomy" id="64838"/>
    <lineage>
        <taxon>Eukaryota</taxon>
        <taxon>Metazoa</taxon>
        <taxon>Ecdysozoa</taxon>
        <taxon>Arthropoda</taxon>
        <taxon>Hexapoda</taxon>
        <taxon>Insecta</taxon>
        <taxon>Pterygota</taxon>
        <taxon>Neoptera</taxon>
        <taxon>Endopterygota</taxon>
        <taxon>Hymenoptera</taxon>
        <taxon>Apocrita</taxon>
        <taxon>Ichneumonoidea</taxon>
        <taxon>Braconidae</taxon>
        <taxon>Opiinae</taxon>
        <taxon>Fopius</taxon>
    </lineage>
</organism>
<dbReference type="InterPro" id="IPR019775">
    <property type="entry name" value="WD40_repeat_CS"/>
</dbReference>